<name>A0AA91JQK8_9ENTE</name>
<dbReference type="PANTHER" id="PTHR32502">
    <property type="entry name" value="N-ACETYLGALACTOSAMINE PERMEASE II COMPONENT-RELATED"/>
    <property type="match status" value="1"/>
</dbReference>
<feature type="transmembrane region" description="Helical" evidence="9">
    <location>
        <begin position="226"/>
        <end position="259"/>
    </location>
</feature>
<keyword evidence="3" id="KW-1003">Cell membrane</keyword>
<evidence type="ECO:0000256" key="2">
    <source>
        <dbReference type="ARBA" id="ARBA00022448"/>
    </source>
</evidence>
<keyword evidence="7 9" id="KW-1133">Transmembrane helix</keyword>
<evidence type="ECO:0000256" key="8">
    <source>
        <dbReference type="ARBA" id="ARBA00023136"/>
    </source>
</evidence>
<dbReference type="AlphaFoldDB" id="A0AA91JQK8"/>
<protein>
    <submittedName>
        <fullName evidence="10">PTS sorbose transporter subunit IIC</fullName>
    </submittedName>
</protein>
<dbReference type="GO" id="GO:0005886">
    <property type="term" value="C:plasma membrane"/>
    <property type="evidence" value="ECO:0007669"/>
    <property type="project" value="UniProtKB-SubCell"/>
</dbReference>
<feature type="transmembrane region" description="Helical" evidence="9">
    <location>
        <begin position="191"/>
        <end position="214"/>
    </location>
</feature>
<keyword evidence="4" id="KW-0762">Sugar transport</keyword>
<sequence>MVAELNKYIKLLIEGGSKMEISIGIILILCIYTVVGVLDQISIQIGPYTPLFAATFTGLVLGDVQTGLMIGATLQLMTLGVATYGGATVPDFLSGAVMGTAYAIISKQGAEYGIGVAVPIGLLLTQLDILGRMTNTFFQHKADKYAQEGNYKGVERCNVLGIFPWTLSRVIPVFIGLAFGEQVVTVINEWIPMWVMNGLKAAGAILPAMGIAILMRYLPIKTYWPYFIIGFVLLAYGAAFFSVLGVALVGLALAAIYVMNQNNKGSATPAGTVVYEDDEEVEIDD</sequence>
<keyword evidence="5" id="KW-0598">Phosphotransferase system</keyword>
<gene>
    <name evidence="10" type="ORF">RV15_GL002061</name>
</gene>
<accession>A0AA91JQK8</accession>
<feature type="transmembrane region" description="Helical" evidence="9">
    <location>
        <begin position="159"/>
        <end position="179"/>
    </location>
</feature>
<reference evidence="10 11" key="1">
    <citation type="submission" date="2014-12" db="EMBL/GenBank/DDBJ databases">
        <title>Draft genome sequences of 29 type strains of Enterococci.</title>
        <authorList>
            <person name="Zhong Z."/>
            <person name="Sun Z."/>
            <person name="Liu W."/>
            <person name="Zhang W."/>
            <person name="Zhang H."/>
        </authorList>
    </citation>
    <scope>NUCLEOTIDE SEQUENCE [LARGE SCALE GENOMIC DNA]</scope>
    <source>
        <strain evidence="10 11">DSM 22801</strain>
    </source>
</reference>
<evidence type="ECO:0000313" key="11">
    <source>
        <dbReference type="Proteomes" id="UP000183039"/>
    </source>
</evidence>
<dbReference type="Proteomes" id="UP000183039">
    <property type="component" value="Unassembled WGS sequence"/>
</dbReference>
<dbReference type="Pfam" id="PF03609">
    <property type="entry name" value="EII-Sor"/>
    <property type="match status" value="1"/>
</dbReference>
<evidence type="ECO:0000256" key="9">
    <source>
        <dbReference type="SAM" id="Phobius"/>
    </source>
</evidence>
<evidence type="ECO:0000256" key="7">
    <source>
        <dbReference type="ARBA" id="ARBA00022989"/>
    </source>
</evidence>
<evidence type="ECO:0000256" key="4">
    <source>
        <dbReference type="ARBA" id="ARBA00022597"/>
    </source>
</evidence>
<evidence type="ECO:0000256" key="6">
    <source>
        <dbReference type="ARBA" id="ARBA00022692"/>
    </source>
</evidence>
<dbReference type="PANTHER" id="PTHR32502:SF28">
    <property type="entry name" value="PHOSPHOTRANSFERASE SYSTEM SUGAR-SPECIFIC EIIC COMPONENT"/>
    <property type="match status" value="1"/>
</dbReference>
<organism evidence="10 11">
    <name type="scientific">Enterococcus silesiacus</name>
    <dbReference type="NCBI Taxonomy" id="332949"/>
    <lineage>
        <taxon>Bacteria</taxon>
        <taxon>Bacillati</taxon>
        <taxon>Bacillota</taxon>
        <taxon>Bacilli</taxon>
        <taxon>Lactobacillales</taxon>
        <taxon>Enterococcaceae</taxon>
        <taxon>Enterococcus</taxon>
    </lineage>
</organism>
<keyword evidence="6 9" id="KW-0812">Transmembrane</keyword>
<evidence type="ECO:0000256" key="3">
    <source>
        <dbReference type="ARBA" id="ARBA00022475"/>
    </source>
</evidence>
<comment type="subcellular location">
    <subcellularLocation>
        <location evidence="1">Cell membrane</location>
        <topology evidence="1">Multi-pass membrane protein</topology>
    </subcellularLocation>
</comment>
<feature type="transmembrane region" description="Helical" evidence="9">
    <location>
        <begin position="112"/>
        <end position="131"/>
    </location>
</feature>
<dbReference type="EMBL" id="JXLC01000003">
    <property type="protein sequence ID" value="OJG92927.1"/>
    <property type="molecule type" value="Genomic_DNA"/>
</dbReference>
<keyword evidence="8 9" id="KW-0472">Membrane</keyword>
<dbReference type="PROSITE" id="PS51106">
    <property type="entry name" value="PTS_EIIC_TYPE_4"/>
    <property type="match status" value="1"/>
</dbReference>
<evidence type="ECO:0000313" key="10">
    <source>
        <dbReference type="EMBL" id="OJG92927.1"/>
    </source>
</evidence>
<proteinExistence type="predicted"/>
<dbReference type="GO" id="GO:0009401">
    <property type="term" value="P:phosphoenolpyruvate-dependent sugar phosphotransferase system"/>
    <property type="evidence" value="ECO:0007669"/>
    <property type="project" value="UniProtKB-KW"/>
</dbReference>
<feature type="transmembrane region" description="Helical" evidence="9">
    <location>
        <begin position="21"/>
        <end position="45"/>
    </location>
</feature>
<dbReference type="InterPro" id="IPR050303">
    <property type="entry name" value="GatZ_KbaZ_carbometab"/>
</dbReference>
<feature type="transmembrane region" description="Helical" evidence="9">
    <location>
        <begin position="51"/>
        <end position="74"/>
    </location>
</feature>
<evidence type="ECO:0000256" key="1">
    <source>
        <dbReference type="ARBA" id="ARBA00004651"/>
    </source>
</evidence>
<dbReference type="InterPro" id="IPR004700">
    <property type="entry name" value="PTS_IIC_man"/>
</dbReference>
<keyword evidence="2" id="KW-0813">Transport</keyword>
<evidence type="ECO:0000256" key="5">
    <source>
        <dbReference type="ARBA" id="ARBA00022683"/>
    </source>
</evidence>
<comment type="caution">
    <text evidence="10">The sequence shown here is derived from an EMBL/GenBank/DDBJ whole genome shotgun (WGS) entry which is preliminary data.</text>
</comment>